<evidence type="ECO:0000313" key="3">
    <source>
        <dbReference type="EMBL" id="TQM09060.1"/>
    </source>
</evidence>
<dbReference type="CDD" id="cd05403">
    <property type="entry name" value="NT_KNTase_like"/>
    <property type="match status" value="1"/>
</dbReference>
<feature type="domain" description="Polymerase nucleotidyl transferase" evidence="2">
    <location>
        <begin position="57"/>
        <end position="90"/>
    </location>
</feature>
<reference evidence="3 4" key="1">
    <citation type="submission" date="2019-06" db="EMBL/GenBank/DDBJ databases">
        <title>Sequencing the genomes of 1000 actinobacteria strains.</title>
        <authorList>
            <person name="Klenk H.-P."/>
        </authorList>
    </citation>
    <scope>NUCLEOTIDE SEQUENCE [LARGE SCALE GENOMIC DNA]</scope>
    <source>
        <strain evidence="3 4">DSM 45301</strain>
    </source>
</reference>
<feature type="compositionally biased region" description="Acidic residues" evidence="1">
    <location>
        <begin position="19"/>
        <end position="31"/>
    </location>
</feature>
<sequence length="284" mass="29875">MIAAGPGGGGAVRPGPSTPEEDDVRDPDEGVGADGTIVTGAARHRVPAAFEPVLAAAVAALGDDVELYLYGSVATGRARPPASDVDLLSVGLPGPAAAELGRLLSGRFADLCRGVEIGAAQPADLVGPADEPYGLRVFLRHYCVRLSGPPRPDPPAFPADVRAARGFNGDIAQHAQRWRQDLRAGADPAALARRVGRKSLLALASLVSVRDATWTTDRARAARRWSQVRPAMSGDLEVLLRWTDGADLPADPGRVQRMVEGAVARIVEDFATTVGLWRARPPDR</sequence>
<proteinExistence type="predicted"/>
<dbReference type="InterPro" id="IPR002934">
    <property type="entry name" value="Polymerase_NTP_transf_dom"/>
</dbReference>
<gene>
    <name evidence="3" type="ORF">FB558_4801</name>
</gene>
<keyword evidence="3" id="KW-0808">Transferase</keyword>
<keyword evidence="4" id="KW-1185">Reference proteome</keyword>
<comment type="caution">
    <text evidence="3">The sequence shown here is derived from an EMBL/GenBank/DDBJ whole genome shotgun (WGS) entry which is preliminary data.</text>
</comment>
<dbReference type="EMBL" id="VFPA01000003">
    <property type="protein sequence ID" value="TQM09060.1"/>
    <property type="molecule type" value="Genomic_DNA"/>
</dbReference>
<dbReference type="InterPro" id="IPR043519">
    <property type="entry name" value="NT_sf"/>
</dbReference>
<feature type="region of interest" description="Disordered" evidence="1">
    <location>
        <begin position="1"/>
        <end position="35"/>
    </location>
</feature>
<organism evidence="3 4">
    <name type="scientific">Pseudonocardia kunmingensis</name>
    <dbReference type="NCBI Taxonomy" id="630975"/>
    <lineage>
        <taxon>Bacteria</taxon>
        <taxon>Bacillati</taxon>
        <taxon>Actinomycetota</taxon>
        <taxon>Actinomycetes</taxon>
        <taxon>Pseudonocardiales</taxon>
        <taxon>Pseudonocardiaceae</taxon>
        <taxon>Pseudonocardia</taxon>
    </lineage>
</organism>
<dbReference type="SUPFAM" id="SSF81301">
    <property type="entry name" value="Nucleotidyltransferase"/>
    <property type="match status" value="1"/>
</dbReference>
<evidence type="ECO:0000256" key="1">
    <source>
        <dbReference type="SAM" id="MobiDB-lite"/>
    </source>
</evidence>
<name>A0A543DIA2_9PSEU</name>
<evidence type="ECO:0000259" key="2">
    <source>
        <dbReference type="Pfam" id="PF01909"/>
    </source>
</evidence>
<dbReference type="Pfam" id="PF01909">
    <property type="entry name" value="NTP_transf_2"/>
    <property type="match status" value="1"/>
</dbReference>
<accession>A0A543DIA2</accession>
<dbReference type="Proteomes" id="UP000315677">
    <property type="component" value="Unassembled WGS sequence"/>
</dbReference>
<evidence type="ECO:0000313" key="4">
    <source>
        <dbReference type="Proteomes" id="UP000315677"/>
    </source>
</evidence>
<protein>
    <submittedName>
        <fullName evidence="3">Nucleotidyltransferase-like protein</fullName>
    </submittedName>
</protein>
<feature type="compositionally biased region" description="Gly residues" evidence="1">
    <location>
        <begin position="1"/>
        <end position="12"/>
    </location>
</feature>
<dbReference type="GO" id="GO:0016779">
    <property type="term" value="F:nucleotidyltransferase activity"/>
    <property type="evidence" value="ECO:0007669"/>
    <property type="project" value="InterPro"/>
</dbReference>
<dbReference type="Gene3D" id="3.30.460.10">
    <property type="entry name" value="Beta Polymerase, domain 2"/>
    <property type="match status" value="1"/>
</dbReference>
<dbReference type="AlphaFoldDB" id="A0A543DIA2"/>